<keyword evidence="5 8" id="KW-0119">Carbohydrate metabolism</keyword>
<dbReference type="PANTHER" id="PTHR22298">
    <property type="entry name" value="ENDO-1,4-BETA-GLUCANASE"/>
    <property type="match status" value="1"/>
</dbReference>
<feature type="region of interest" description="Disordered" evidence="10">
    <location>
        <begin position="736"/>
        <end position="756"/>
    </location>
</feature>
<name>A0ABR0JUQ0_9EURO</name>
<dbReference type="Gene3D" id="2.60.120.260">
    <property type="entry name" value="Galactose-binding domain-like"/>
    <property type="match status" value="1"/>
</dbReference>
<evidence type="ECO:0000256" key="5">
    <source>
        <dbReference type="ARBA" id="ARBA00023277"/>
    </source>
</evidence>
<dbReference type="Pfam" id="PF02927">
    <property type="entry name" value="CelD_N"/>
    <property type="match status" value="1"/>
</dbReference>
<evidence type="ECO:0000256" key="8">
    <source>
        <dbReference type="PROSITE-ProRule" id="PRU10060"/>
    </source>
</evidence>
<feature type="domain" description="Glycoside hydrolase family 9" evidence="11">
    <location>
        <begin position="304"/>
        <end position="793"/>
    </location>
</feature>
<dbReference type="SUPFAM" id="SSF49785">
    <property type="entry name" value="Galactose-binding domain-like"/>
    <property type="match status" value="1"/>
</dbReference>
<gene>
    <name evidence="13" type="ORF">LTR24_010177</name>
</gene>
<keyword evidence="14" id="KW-1185">Reference proteome</keyword>
<dbReference type="InterPro" id="IPR008979">
    <property type="entry name" value="Galactose-bd-like_sf"/>
</dbReference>
<evidence type="ECO:0000313" key="13">
    <source>
        <dbReference type="EMBL" id="KAK5074478.1"/>
    </source>
</evidence>
<evidence type="ECO:0000256" key="9">
    <source>
        <dbReference type="RuleBase" id="RU361166"/>
    </source>
</evidence>
<comment type="catalytic activity">
    <reaction evidence="1 9">
        <text>Endohydrolysis of (1-&gt;4)-beta-D-glucosidic linkages in cellulose, lichenin and cereal beta-D-glucans.</text>
        <dbReference type="EC" id="3.2.1.4"/>
    </reaction>
</comment>
<feature type="active site" evidence="8">
    <location>
        <position position="771"/>
    </location>
</feature>
<proteinExistence type="inferred from homology"/>
<dbReference type="CDD" id="cd02850">
    <property type="entry name" value="E_set_Cellulase_N"/>
    <property type="match status" value="1"/>
</dbReference>
<dbReference type="Proteomes" id="UP001345013">
    <property type="component" value="Unassembled WGS sequence"/>
</dbReference>
<feature type="compositionally biased region" description="Polar residues" evidence="10">
    <location>
        <begin position="476"/>
        <end position="486"/>
    </location>
</feature>
<dbReference type="InterPro" id="IPR001701">
    <property type="entry name" value="Glyco_hydro_9"/>
</dbReference>
<evidence type="ECO:0000256" key="3">
    <source>
        <dbReference type="ARBA" id="ARBA00022801"/>
    </source>
</evidence>
<evidence type="ECO:0000256" key="6">
    <source>
        <dbReference type="ARBA" id="ARBA00023295"/>
    </source>
</evidence>
<comment type="caution">
    <text evidence="13">The sequence shown here is derived from an EMBL/GenBank/DDBJ whole genome shotgun (WGS) entry which is preliminary data.</text>
</comment>
<evidence type="ECO:0000256" key="7">
    <source>
        <dbReference type="ARBA" id="ARBA00023326"/>
    </source>
</evidence>
<protein>
    <recommendedName>
        <fullName evidence="9">Endoglucanase</fullName>
        <ecNumber evidence="9">3.2.1.4</ecNumber>
    </recommendedName>
</protein>
<sequence>MLCKLDLVLSNWAQPSSAIVAATWWFVMLKYSALACLAAQRLFTAEARSVLPLEARDVSPPLIPGTPQIITNGNFGNGSYGWESSPTGQVRDGLYCLSVPANSPGNSSYLRTTYDFLETKNDVYTVNFTARSTVGFDITVLTPDLPLDPNLNTTAALTTSLHPFSFTFSPANQAPNATLEFVFGGTPAQAEVCIGNISMKRIDRSSYVQDLEPALKINQLGYLPQGPKIATYVTNSTNATPWSLADSADDKVAQGSTVPQGIDATSGQNVATIDFTNVTQEGTGYTLRAGSATSFPFAISSTLYEPLRQDSLQFFYQERSGIAIDATLAGAEYARAAGHLQIPPNKGDAEVPCQAVHDSLIAYLEPWTCNYTLDVTQGWYDAGDQGKYVVNGGISAAQLLMEFERTRHVQNLTNPLGDGSLRVPERNNGVPDILDEARWELEFMLKMQVPAGSAPQLFNGSLVDMSGMAHHKMHDNQWTPLPTDPSQDPKRRELHRPSTAATLNLAAAGAMAARSFATYDNAFAQQCLQAATTAYAAAMKNPGILAPGTDWDLGGGAYSDDDVSDEFYWAAAEMYLTTGQNEYLSYLQNNTYFTANTTTLFSIPSGFSWGSVAALGQLDLAMVPSNISNHSAIVRSVLNAADMYLAVQRNSSNGYGHFLITYPWGSNSNNLNNVQVVASAYDLSGNSTYRDAALQAIDYVLGRNALAQSYIRGYGAKTPSNIHSRLYAHELNDRSPRAPAGSMAGGANEDANDPPANDVLPGCEPMLCYVDDVNSYSTNEVAINWNSALAWVVGWAANHR</sequence>
<evidence type="ECO:0000256" key="2">
    <source>
        <dbReference type="ARBA" id="ARBA00007072"/>
    </source>
</evidence>
<organism evidence="13 14">
    <name type="scientific">Lithohypha guttulata</name>
    <dbReference type="NCBI Taxonomy" id="1690604"/>
    <lineage>
        <taxon>Eukaryota</taxon>
        <taxon>Fungi</taxon>
        <taxon>Dikarya</taxon>
        <taxon>Ascomycota</taxon>
        <taxon>Pezizomycotina</taxon>
        <taxon>Eurotiomycetes</taxon>
        <taxon>Chaetothyriomycetidae</taxon>
        <taxon>Chaetothyriales</taxon>
        <taxon>Trichomeriaceae</taxon>
        <taxon>Lithohypha</taxon>
    </lineage>
</organism>
<feature type="domain" description="Cellulase Ig-like" evidence="12">
    <location>
        <begin position="212"/>
        <end position="294"/>
    </location>
</feature>
<feature type="active site" evidence="8">
    <location>
        <position position="780"/>
    </location>
</feature>
<evidence type="ECO:0000313" key="14">
    <source>
        <dbReference type="Proteomes" id="UP001345013"/>
    </source>
</evidence>
<dbReference type="InterPro" id="IPR012341">
    <property type="entry name" value="6hp_glycosidase-like_sf"/>
</dbReference>
<dbReference type="InterPro" id="IPR013783">
    <property type="entry name" value="Ig-like_fold"/>
</dbReference>
<dbReference type="SUPFAM" id="SSF48208">
    <property type="entry name" value="Six-hairpin glycosidases"/>
    <property type="match status" value="1"/>
</dbReference>
<evidence type="ECO:0000256" key="4">
    <source>
        <dbReference type="ARBA" id="ARBA00023001"/>
    </source>
</evidence>
<dbReference type="Gene3D" id="2.60.40.10">
    <property type="entry name" value="Immunoglobulins"/>
    <property type="match status" value="1"/>
</dbReference>
<evidence type="ECO:0000259" key="12">
    <source>
        <dbReference type="Pfam" id="PF02927"/>
    </source>
</evidence>
<keyword evidence="7 8" id="KW-0624">Polysaccharide degradation</keyword>
<keyword evidence="6 8" id="KW-0326">Glycosidase</keyword>
<dbReference type="InterPro" id="IPR014756">
    <property type="entry name" value="Ig_E-set"/>
</dbReference>
<dbReference type="InterPro" id="IPR033126">
    <property type="entry name" value="Glyco_hydro_9_Asp/Glu_AS"/>
</dbReference>
<comment type="similarity">
    <text evidence="2 8 9">Belongs to the glycosyl hydrolase 9 (cellulase E) family.</text>
</comment>
<dbReference type="EC" id="3.2.1.4" evidence="9"/>
<evidence type="ECO:0000256" key="1">
    <source>
        <dbReference type="ARBA" id="ARBA00000966"/>
    </source>
</evidence>
<evidence type="ECO:0000256" key="10">
    <source>
        <dbReference type="SAM" id="MobiDB-lite"/>
    </source>
</evidence>
<dbReference type="InterPro" id="IPR008928">
    <property type="entry name" value="6-hairpin_glycosidase_sf"/>
</dbReference>
<dbReference type="Pfam" id="PF00759">
    <property type="entry name" value="Glyco_hydro_9"/>
    <property type="match status" value="1"/>
</dbReference>
<evidence type="ECO:0000259" key="11">
    <source>
        <dbReference type="Pfam" id="PF00759"/>
    </source>
</evidence>
<dbReference type="SUPFAM" id="SSF81296">
    <property type="entry name" value="E set domains"/>
    <property type="match status" value="1"/>
</dbReference>
<keyword evidence="3 8" id="KW-0378">Hydrolase</keyword>
<feature type="region of interest" description="Disordered" evidence="10">
    <location>
        <begin position="474"/>
        <end position="493"/>
    </location>
</feature>
<dbReference type="EMBL" id="JAVRRG010000285">
    <property type="protein sequence ID" value="KAK5074478.1"/>
    <property type="molecule type" value="Genomic_DNA"/>
</dbReference>
<dbReference type="InterPro" id="IPR004197">
    <property type="entry name" value="Cellulase_Ig-like"/>
</dbReference>
<dbReference type="Gene3D" id="1.50.10.10">
    <property type="match status" value="1"/>
</dbReference>
<accession>A0ABR0JUQ0</accession>
<dbReference type="PROSITE" id="PS00698">
    <property type="entry name" value="GH9_3"/>
    <property type="match status" value="1"/>
</dbReference>
<reference evidence="13 14" key="1">
    <citation type="submission" date="2023-08" db="EMBL/GenBank/DDBJ databases">
        <title>Black Yeasts Isolated from many extreme environments.</title>
        <authorList>
            <person name="Coleine C."/>
            <person name="Stajich J.E."/>
            <person name="Selbmann L."/>
        </authorList>
    </citation>
    <scope>NUCLEOTIDE SEQUENCE [LARGE SCALE GENOMIC DNA]</scope>
    <source>
        <strain evidence="13 14">CCFEE 5885</strain>
    </source>
</reference>
<keyword evidence="4 9" id="KW-0136">Cellulose degradation</keyword>